<dbReference type="GO" id="GO:0016973">
    <property type="term" value="P:poly(A)+ mRNA export from nucleus"/>
    <property type="evidence" value="ECO:0007669"/>
    <property type="project" value="InterPro"/>
</dbReference>
<keyword evidence="8" id="KW-0539">Nucleus</keyword>
<dbReference type="InterPro" id="IPR038506">
    <property type="entry name" value="GLE1-like_sf"/>
</dbReference>
<accession>A0AAD4KP98</accession>
<organism evidence="12 13">
    <name type="scientific">Talaromyces proteolyticus</name>
    <dbReference type="NCBI Taxonomy" id="1131652"/>
    <lineage>
        <taxon>Eukaryota</taxon>
        <taxon>Fungi</taxon>
        <taxon>Dikarya</taxon>
        <taxon>Ascomycota</taxon>
        <taxon>Pezizomycotina</taxon>
        <taxon>Eurotiomycetes</taxon>
        <taxon>Eurotiomycetidae</taxon>
        <taxon>Eurotiales</taxon>
        <taxon>Trichocomaceae</taxon>
        <taxon>Talaromyces</taxon>
        <taxon>Talaromyces sect. Bacilispori</taxon>
    </lineage>
</organism>
<comment type="similarity">
    <text evidence="2">Belongs to the GLE1 family.</text>
</comment>
<dbReference type="GO" id="GO:0000822">
    <property type="term" value="F:inositol hexakisphosphate binding"/>
    <property type="evidence" value="ECO:0007669"/>
    <property type="project" value="TreeGrafter"/>
</dbReference>
<dbReference type="InterPro" id="IPR012476">
    <property type="entry name" value="GLE1"/>
</dbReference>
<keyword evidence="5" id="KW-0653">Protein transport</keyword>
<dbReference type="GeneID" id="70250687"/>
<sequence>MVKRRSVGNVLDSPSRQLIVDLTKDLEAIRLHHEDLKRVYDYRTESFTAEQDEIDRTHQEVYYAAIDKAYDYYDKHRREAEVVLKEHLREEEEKRRRREEEERRRKEERERLERERKEREEAEKRRQEEARREAERLAQEEQHRRLAAEAEAKARKAAEEEKARREREEAEEKERQRQAELQKAKEAEKRRQTLGVQVNTEQEVKEHERYLELHKYLKQLRKYVLDEAKKDQALKNTIGDYRRGITKCIGQLREGQGANANKGQMTEIREILRKSQTIPLPCDARRFFIHVPEQFASLSEEEAKVSAVFIYLLNIFTKAVVSQLINEAGVKLEYAEPVGIVVAQIFSTEQYSFQGHAFSDIFWAKYRASCPALWGFYGKDNTEAGRLALGWKRVDPGGPFVDESDHQQRMIGLGCGFAAITLRNFGKTTRKNPFPNHNFWRAICKIVFIPPDELQDTHFYILYAMLRFAAERVVGFWGQAGLALLRTVIVDVPGRVTRKHSGAIGQLKVLRGLYATEKSIIL</sequence>
<dbReference type="GO" id="GO:0044614">
    <property type="term" value="C:nuclear pore cytoplasmic filaments"/>
    <property type="evidence" value="ECO:0007669"/>
    <property type="project" value="TreeGrafter"/>
</dbReference>
<name>A0AAD4KP98_9EURO</name>
<keyword evidence="7" id="KW-0906">Nuclear pore complex</keyword>
<dbReference type="GO" id="GO:0005737">
    <property type="term" value="C:cytoplasm"/>
    <property type="evidence" value="ECO:0007669"/>
    <property type="project" value="TreeGrafter"/>
</dbReference>
<keyword evidence="6" id="KW-0811">Translocation</keyword>
<evidence type="ECO:0000256" key="4">
    <source>
        <dbReference type="ARBA" id="ARBA00022816"/>
    </source>
</evidence>
<dbReference type="Proteomes" id="UP001201262">
    <property type="component" value="Unassembled WGS sequence"/>
</dbReference>
<evidence type="ECO:0000256" key="10">
    <source>
        <dbReference type="ARBA" id="ARBA00029983"/>
    </source>
</evidence>
<dbReference type="EMBL" id="JAJTJA010000006">
    <property type="protein sequence ID" value="KAH8697372.1"/>
    <property type="molecule type" value="Genomic_DNA"/>
</dbReference>
<dbReference type="PANTHER" id="PTHR12960">
    <property type="entry name" value="GLE-1-RELATED"/>
    <property type="match status" value="1"/>
</dbReference>
<feature type="compositionally biased region" description="Basic and acidic residues" evidence="11">
    <location>
        <begin position="89"/>
        <end position="191"/>
    </location>
</feature>
<comment type="caution">
    <text evidence="12">The sequence shown here is derived from an EMBL/GenBank/DDBJ whole genome shotgun (WGS) entry which is preliminary data.</text>
</comment>
<evidence type="ECO:0000256" key="11">
    <source>
        <dbReference type="SAM" id="MobiDB-lite"/>
    </source>
</evidence>
<dbReference type="Gene3D" id="1.25.40.510">
    <property type="entry name" value="GLE1-like"/>
    <property type="match status" value="1"/>
</dbReference>
<dbReference type="PANTHER" id="PTHR12960:SF0">
    <property type="entry name" value="MRNA EXPORT FACTOR GLE1"/>
    <property type="match status" value="1"/>
</dbReference>
<dbReference type="GO" id="GO:0015031">
    <property type="term" value="P:protein transport"/>
    <property type="evidence" value="ECO:0007669"/>
    <property type="project" value="UniProtKB-KW"/>
</dbReference>
<reference evidence="12" key="1">
    <citation type="submission" date="2021-12" db="EMBL/GenBank/DDBJ databases">
        <title>Convergent genome expansion in fungi linked to evolution of root-endophyte symbiosis.</title>
        <authorList>
            <consortium name="DOE Joint Genome Institute"/>
            <person name="Ke Y.-H."/>
            <person name="Bonito G."/>
            <person name="Liao H.-L."/>
            <person name="Looney B."/>
            <person name="Rojas-Flechas A."/>
            <person name="Nash J."/>
            <person name="Hameed K."/>
            <person name="Schadt C."/>
            <person name="Martin F."/>
            <person name="Crous P.W."/>
            <person name="Miettinen O."/>
            <person name="Magnuson J.K."/>
            <person name="Labbe J."/>
            <person name="Jacobson D."/>
            <person name="Doktycz M.J."/>
            <person name="Veneault-Fourrey C."/>
            <person name="Kuo A."/>
            <person name="Mondo S."/>
            <person name="Calhoun S."/>
            <person name="Riley R."/>
            <person name="Ohm R."/>
            <person name="LaButti K."/>
            <person name="Andreopoulos B."/>
            <person name="Pangilinan J."/>
            <person name="Nolan M."/>
            <person name="Tritt A."/>
            <person name="Clum A."/>
            <person name="Lipzen A."/>
            <person name="Daum C."/>
            <person name="Barry K."/>
            <person name="Grigoriev I.V."/>
            <person name="Vilgalys R."/>
        </authorList>
    </citation>
    <scope>NUCLEOTIDE SEQUENCE</scope>
    <source>
        <strain evidence="12">PMI_201</strain>
    </source>
</reference>
<keyword evidence="4" id="KW-0509">mRNA transport</keyword>
<evidence type="ECO:0000256" key="2">
    <source>
        <dbReference type="ARBA" id="ARBA00011056"/>
    </source>
</evidence>
<dbReference type="AlphaFoldDB" id="A0AAD4KP98"/>
<keyword evidence="3" id="KW-0813">Transport</keyword>
<proteinExistence type="inferred from homology"/>
<evidence type="ECO:0000313" key="13">
    <source>
        <dbReference type="Proteomes" id="UP001201262"/>
    </source>
</evidence>
<comment type="subcellular location">
    <subcellularLocation>
        <location evidence="1">Nucleus</location>
        <location evidence="1">Nuclear pore complex</location>
    </subcellularLocation>
</comment>
<evidence type="ECO:0000313" key="12">
    <source>
        <dbReference type="EMBL" id="KAH8697372.1"/>
    </source>
</evidence>
<dbReference type="GO" id="GO:0005543">
    <property type="term" value="F:phospholipid binding"/>
    <property type="evidence" value="ECO:0007669"/>
    <property type="project" value="TreeGrafter"/>
</dbReference>
<keyword evidence="13" id="KW-1185">Reference proteome</keyword>
<dbReference type="Pfam" id="PF07817">
    <property type="entry name" value="GLE1"/>
    <property type="match status" value="1"/>
</dbReference>
<dbReference type="RefSeq" id="XP_046072073.1">
    <property type="nucleotide sequence ID" value="XM_046220400.1"/>
</dbReference>
<evidence type="ECO:0000256" key="1">
    <source>
        <dbReference type="ARBA" id="ARBA00004567"/>
    </source>
</evidence>
<evidence type="ECO:0000256" key="7">
    <source>
        <dbReference type="ARBA" id="ARBA00023132"/>
    </source>
</evidence>
<protein>
    <recommendedName>
        <fullName evidence="9">mRNA export factor GLE1</fullName>
    </recommendedName>
    <alternativeName>
        <fullName evidence="10">Nucleoporin GLE1</fullName>
    </alternativeName>
</protein>
<evidence type="ECO:0000256" key="6">
    <source>
        <dbReference type="ARBA" id="ARBA00023010"/>
    </source>
</evidence>
<feature type="region of interest" description="Disordered" evidence="11">
    <location>
        <begin position="89"/>
        <end position="192"/>
    </location>
</feature>
<evidence type="ECO:0000256" key="8">
    <source>
        <dbReference type="ARBA" id="ARBA00023242"/>
    </source>
</evidence>
<dbReference type="GO" id="GO:0031369">
    <property type="term" value="F:translation initiation factor binding"/>
    <property type="evidence" value="ECO:0007669"/>
    <property type="project" value="TreeGrafter"/>
</dbReference>
<evidence type="ECO:0000256" key="5">
    <source>
        <dbReference type="ARBA" id="ARBA00022927"/>
    </source>
</evidence>
<gene>
    <name evidence="12" type="ORF">BGW36DRAFT_427340</name>
</gene>
<evidence type="ECO:0000256" key="3">
    <source>
        <dbReference type="ARBA" id="ARBA00022448"/>
    </source>
</evidence>
<evidence type="ECO:0000256" key="9">
    <source>
        <dbReference type="ARBA" id="ARBA00026227"/>
    </source>
</evidence>